<protein>
    <submittedName>
        <fullName evidence="3">Uncharacterized protein</fullName>
    </submittedName>
</protein>
<sequence>MSQVKKMLLGTAFVALAGSAFAQTAQPSAADAGGQTPAQVTPAPQNLTAPAPTDPLVQKRNANAQANAEYKASKKASKQEMKATSKEAKEQYKEQVRNAKINKKADKQTANDELKSAEPNGPQDTNLQH</sequence>
<feature type="chain" id="PRO_5007810378" evidence="2">
    <location>
        <begin position="23"/>
        <end position="129"/>
    </location>
</feature>
<reference evidence="3 4" key="1">
    <citation type="submission" date="2016-01" db="EMBL/GenBank/DDBJ databases">
        <authorList>
            <person name="Oliw E.H."/>
        </authorList>
    </citation>
    <scope>NUCLEOTIDE SEQUENCE [LARGE SCALE GENOMIC DNA]</scope>
    <source>
        <strain evidence="3">LMG 22029</strain>
    </source>
</reference>
<evidence type="ECO:0000256" key="1">
    <source>
        <dbReference type="SAM" id="MobiDB-lite"/>
    </source>
</evidence>
<evidence type="ECO:0000313" key="4">
    <source>
        <dbReference type="Proteomes" id="UP000054893"/>
    </source>
</evidence>
<name>A0A158GIH9_CABSO</name>
<accession>A0A158GIH9</accession>
<feature type="compositionally biased region" description="Basic and acidic residues" evidence="1">
    <location>
        <begin position="77"/>
        <end position="116"/>
    </location>
</feature>
<feature type="region of interest" description="Disordered" evidence="1">
    <location>
        <begin position="24"/>
        <end position="129"/>
    </location>
</feature>
<dbReference type="Proteomes" id="UP000054893">
    <property type="component" value="Unassembled WGS sequence"/>
</dbReference>
<evidence type="ECO:0000313" key="3">
    <source>
        <dbReference type="EMBL" id="SAL31723.1"/>
    </source>
</evidence>
<dbReference type="OrthoDB" id="9027157at2"/>
<feature type="compositionally biased region" description="Polar residues" evidence="1">
    <location>
        <begin position="36"/>
        <end position="48"/>
    </location>
</feature>
<dbReference type="RefSeq" id="WP_060856053.1">
    <property type="nucleotide sequence ID" value="NZ_FCOC02000007.1"/>
</dbReference>
<organism evidence="3 4">
    <name type="scientific">Caballeronia sordidicola</name>
    <name type="common">Burkholderia sordidicola</name>
    <dbReference type="NCBI Taxonomy" id="196367"/>
    <lineage>
        <taxon>Bacteria</taxon>
        <taxon>Pseudomonadati</taxon>
        <taxon>Pseudomonadota</taxon>
        <taxon>Betaproteobacteria</taxon>
        <taxon>Burkholderiales</taxon>
        <taxon>Burkholderiaceae</taxon>
        <taxon>Caballeronia</taxon>
    </lineage>
</organism>
<dbReference type="EMBL" id="FCOC02000007">
    <property type="protein sequence ID" value="SAL31723.1"/>
    <property type="molecule type" value="Genomic_DNA"/>
</dbReference>
<feature type="signal peptide" evidence="2">
    <location>
        <begin position="1"/>
        <end position="22"/>
    </location>
</feature>
<dbReference type="AlphaFoldDB" id="A0A158GIH9"/>
<evidence type="ECO:0000256" key="2">
    <source>
        <dbReference type="SAM" id="SignalP"/>
    </source>
</evidence>
<proteinExistence type="predicted"/>
<gene>
    <name evidence="3" type="ORF">AWB64_02885</name>
</gene>
<keyword evidence="2" id="KW-0732">Signal</keyword>